<dbReference type="InterPro" id="IPR001295">
    <property type="entry name" value="Dihydroorotate_DH_CS"/>
</dbReference>
<evidence type="ECO:0000256" key="9">
    <source>
        <dbReference type="ARBA" id="ARBA00049401"/>
    </source>
</evidence>
<dbReference type="InterPro" id="IPR004136">
    <property type="entry name" value="NMO"/>
</dbReference>
<evidence type="ECO:0000256" key="6">
    <source>
        <dbReference type="ARBA" id="ARBA00023002"/>
    </source>
</evidence>
<dbReference type="RefSeq" id="WP_191726749.1">
    <property type="nucleotide sequence ID" value="NZ_JACSPY010000012.1"/>
</dbReference>
<keyword evidence="3" id="KW-0216">Detoxification</keyword>
<keyword evidence="6" id="KW-0560">Oxidoreductase</keyword>
<keyword evidence="4" id="KW-0285">Flavoprotein</keyword>
<dbReference type="PROSITE" id="PS00912">
    <property type="entry name" value="DHODEHASE_2"/>
    <property type="match status" value="1"/>
</dbReference>
<dbReference type="SUPFAM" id="SSF51412">
    <property type="entry name" value="Inosine monophosphate dehydrogenase (IMPDH)"/>
    <property type="match status" value="1"/>
</dbReference>
<evidence type="ECO:0000256" key="3">
    <source>
        <dbReference type="ARBA" id="ARBA00022575"/>
    </source>
</evidence>
<keyword evidence="11" id="KW-1185">Reference proteome</keyword>
<evidence type="ECO:0000256" key="1">
    <source>
        <dbReference type="ARBA" id="ARBA00001917"/>
    </source>
</evidence>
<evidence type="ECO:0000256" key="2">
    <source>
        <dbReference type="ARBA" id="ARBA00009881"/>
    </source>
</evidence>
<comment type="cofactor">
    <cofactor evidence="1">
        <name>FMN</name>
        <dbReference type="ChEBI" id="CHEBI:58210"/>
    </cofactor>
</comment>
<evidence type="ECO:0000313" key="10">
    <source>
        <dbReference type="EMBL" id="MBD8021358.1"/>
    </source>
</evidence>
<dbReference type="Pfam" id="PF03060">
    <property type="entry name" value="NMO"/>
    <property type="match status" value="1"/>
</dbReference>
<comment type="catalytic activity">
    <reaction evidence="9">
        <text>3 propionate 3-nitronate + 3 O2 + H2O = 3 3-oxopropanoate + 2 nitrate + nitrite + H2O2 + 3 H(+)</text>
        <dbReference type="Rhea" id="RHEA:57332"/>
        <dbReference type="ChEBI" id="CHEBI:15377"/>
        <dbReference type="ChEBI" id="CHEBI:15378"/>
        <dbReference type="ChEBI" id="CHEBI:15379"/>
        <dbReference type="ChEBI" id="CHEBI:16240"/>
        <dbReference type="ChEBI" id="CHEBI:16301"/>
        <dbReference type="ChEBI" id="CHEBI:17632"/>
        <dbReference type="ChEBI" id="CHEBI:33190"/>
        <dbReference type="ChEBI" id="CHEBI:136067"/>
    </reaction>
</comment>
<sequence length="352" mass="36338">MTASDAARPPVTELLATARPLVGAPMAGGATTPRLAAAIAAAGGFPFLAGGYLTAEALRVQIDEFRQLAGHVPFGVNLFVPGQAVVDEAAFAAYADRLAPLADELDAPISVRPVMDDDDHFGEKLQALLADPVPVVSLTFGLPAPEAVARLHAVGTCVLATVTDAPEAEAAAGIGCDGLIVQGSRAGGHAGTHDPLRAVAEVETADLVREVRERVDLPVIAAGGVDGPEAVAALLEAGALAVQVGTLLLRTHEAGTSAVHRQALADPDFTQTALTRAFTGRLARSLRNRFIDDYAAAAPPAYPQVHHLTKPIRTAAAKAGQPDWVHLWAGTGWQSAREEPAAATLARLTPPR</sequence>
<evidence type="ECO:0000256" key="7">
    <source>
        <dbReference type="ARBA" id="ARBA00023033"/>
    </source>
</evidence>
<proteinExistence type="inferred from homology"/>
<dbReference type="PANTHER" id="PTHR42747">
    <property type="entry name" value="NITRONATE MONOOXYGENASE-RELATED"/>
    <property type="match status" value="1"/>
</dbReference>
<keyword evidence="5" id="KW-0288">FMN</keyword>
<keyword evidence="7 10" id="KW-0503">Monooxygenase</keyword>
<accession>A0ABR8WWS1</accession>
<comment type="caution">
    <text evidence="10">The sequence shown here is derived from an EMBL/GenBank/DDBJ whole genome shotgun (WGS) entry which is preliminary data.</text>
</comment>
<protein>
    <recommendedName>
        <fullName evidence="8">Propionate 3-nitronate monooxygenase</fullName>
    </recommendedName>
</protein>
<dbReference type="InterPro" id="IPR013785">
    <property type="entry name" value="Aldolase_TIM"/>
</dbReference>
<dbReference type="GO" id="GO:0004497">
    <property type="term" value="F:monooxygenase activity"/>
    <property type="evidence" value="ECO:0007669"/>
    <property type="project" value="UniProtKB-KW"/>
</dbReference>
<name>A0ABR8WWS1_9MICO</name>
<evidence type="ECO:0000256" key="4">
    <source>
        <dbReference type="ARBA" id="ARBA00022630"/>
    </source>
</evidence>
<dbReference type="PANTHER" id="PTHR42747:SF3">
    <property type="entry name" value="NITRONATE MONOOXYGENASE-RELATED"/>
    <property type="match status" value="1"/>
</dbReference>
<dbReference type="Gene3D" id="3.20.20.70">
    <property type="entry name" value="Aldolase class I"/>
    <property type="match status" value="1"/>
</dbReference>
<evidence type="ECO:0000256" key="8">
    <source>
        <dbReference type="ARBA" id="ARBA00031155"/>
    </source>
</evidence>
<dbReference type="Proteomes" id="UP000651517">
    <property type="component" value="Unassembled WGS sequence"/>
</dbReference>
<organism evidence="10 11">
    <name type="scientific">Brevibacterium gallinarum</name>
    <dbReference type="NCBI Taxonomy" id="2762220"/>
    <lineage>
        <taxon>Bacteria</taxon>
        <taxon>Bacillati</taxon>
        <taxon>Actinomycetota</taxon>
        <taxon>Actinomycetes</taxon>
        <taxon>Micrococcales</taxon>
        <taxon>Brevibacteriaceae</taxon>
        <taxon>Brevibacterium</taxon>
    </lineage>
</organism>
<evidence type="ECO:0000256" key="5">
    <source>
        <dbReference type="ARBA" id="ARBA00022643"/>
    </source>
</evidence>
<reference evidence="10 11" key="1">
    <citation type="submission" date="2020-08" db="EMBL/GenBank/DDBJ databases">
        <title>A Genomic Blueprint of the Chicken Gut Microbiome.</title>
        <authorList>
            <person name="Gilroy R."/>
            <person name="Ravi A."/>
            <person name="Getino M."/>
            <person name="Pursley I."/>
            <person name="Horton D.L."/>
            <person name="Alikhan N.-F."/>
            <person name="Baker D."/>
            <person name="Gharbi K."/>
            <person name="Hall N."/>
            <person name="Watson M."/>
            <person name="Adriaenssens E.M."/>
            <person name="Foster-Nyarko E."/>
            <person name="Jarju S."/>
            <person name="Secka A."/>
            <person name="Antonio M."/>
            <person name="Oren A."/>
            <person name="Chaudhuri R."/>
            <person name="La Ragione R.M."/>
            <person name="Hildebrand F."/>
            <person name="Pallen M.J."/>
        </authorList>
    </citation>
    <scope>NUCLEOTIDE SEQUENCE [LARGE SCALE GENOMIC DNA]</scope>
    <source>
        <strain evidence="10 11">Re57</strain>
    </source>
</reference>
<gene>
    <name evidence="10" type="ORF">H9634_11265</name>
</gene>
<dbReference type="CDD" id="cd04730">
    <property type="entry name" value="NPD_like"/>
    <property type="match status" value="1"/>
</dbReference>
<dbReference type="EMBL" id="JACSPY010000012">
    <property type="protein sequence ID" value="MBD8021358.1"/>
    <property type="molecule type" value="Genomic_DNA"/>
</dbReference>
<evidence type="ECO:0000313" key="11">
    <source>
        <dbReference type="Proteomes" id="UP000651517"/>
    </source>
</evidence>
<comment type="similarity">
    <text evidence="2">Belongs to the nitronate monooxygenase family. NMO class I subfamily.</text>
</comment>